<dbReference type="SUPFAM" id="SSF110849">
    <property type="entry name" value="ParB/Sulfiredoxin"/>
    <property type="match status" value="1"/>
</dbReference>
<accession>A0A317ECU2</accession>
<dbReference type="InterPro" id="IPR036086">
    <property type="entry name" value="ParB/Sulfiredoxin_sf"/>
</dbReference>
<dbReference type="InterPro" id="IPR004437">
    <property type="entry name" value="ParB/RepB/Spo0J"/>
</dbReference>
<dbReference type="OrthoDB" id="7908920at2"/>
<dbReference type="Gene3D" id="1.10.260.40">
    <property type="entry name" value="lambda repressor-like DNA-binding domains"/>
    <property type="match status" value="1"/>
</dbReference>
<dbReference type="RefSeq" id="WP_109904072.1">
    <property type="nucleotide sequence ID" value="NZ_QGLE01000003.1"/>
</dbReference>
<sequence>MIAPTTMDWDAIRARLQAAQDRAGLSLRAHAEAAACDNGALSKFLTGKSATMALDQLSRLAEAADTSLADILGIAASPGPGPMTVPLNRLVEDPNNPRQTAIDETLNDLAESIATAGLLVPLIVRPLPDRPGDYMVVDGHRRLLALRQLEGQAGDGDILVVHEDTPIPVVITAPADDTDILIRQLAANLARADMHPLDEGEAFGRLVTAGLSTADIAGRIGLTQRLVQSRMALTRRLCDLARDVFREGHMSLAHAETLQGFGPDIQIAFIGRHPSLIGWTEKETRAALEALTSEMAGPTGEEAEEQPAGWTPPPAPKAPEIAGPAETPRDPAGPADLTTLIKPDAGAPPRPEYDEDDEGLATEITETEAAAWTPDDRLPGAAFGHEVGLVITHAAAPTKTHATAVIILDRALDASAVFRLDGDWKETK</sequence>
<dbReference type="GO" id="GO:0005694">
    <property type="term" value="C:chromosome"/>
    <property type="evidence" value="ECO:0007669"/>
    <property type="project" value="TreeGrafter"/>
</dbReference>
<dbReference type="GO" id="GO:0007059">
    <property type="term" value="P:chromosome segregation"/>
    <property type="evidence" value="ECO:0007669"/>
    <property type="project" value="TreeGrafter"/>
</dbReference>
<feature type="domain" description="HTH cro/C1-type" evidence="3">
    <location>
        <begin position="16"/>
        <end position="71"/>
    </location>
</feature>
<evidence type="ECO:0000256" key="2">
    <source>
        <dbReference type="SAM" id="MobiDB-lite"/>
    </source>
</evidence>
<feature type="region of interest" description="Disordered" evidence="2">
    <location>
        <begin position="297"/>
        <end position="357"/>
    </location>
</feature>
<protein>
    <recommendedName>
        <fullName evidence="3">HTH cro/C1-type domain-containing protein</fullName>
    </recommendedName>
</protein>
<dbReference type="InterPro" id="IPR003115">
    <property type="entry name" value="ParB_N"/>
</dbReference>
<dbReference type="SMART" id="SM00470">
    <property type="entry name" value="ParB"/>
    <property type="match status" value="1"/>
</dbReference>
<reference evidence="4 5" key="1">
    <citation type="submission" date="2018-05" db="EMBL/GenBank/DDBJ databases">
        <title>Zavarzinia sp. HR-AS.</title>
        <authorList>
            <person name="Lee Y."/>
            <person name="Jeon C.O."/>
        </authorList>
    </citation>
    <scope>NUCLEOTIDE SEQUENCE [LARGE SCALE GENOMIC DNA]</scope>
    <source>
        <strain evidence="4 5">HR-AS</strain>
    </source>
</reference>
<organism evidence="4 5">
    <name type="scientific">Zavarzinia aquatilis</name>
    <dbReference type="NCBI Taxonomy" id="2211142"/>
    <lineage>
        <taxon>Bacteria</taxon>
        <taxon>Pseudomonadati</taxon>
        <taxon>Pseudomonadota</taxon>
        <taxon>Alphaproteobacteria</taxon>
        <taxon>Rhodospirillales</taxon>
        <taxon>Zavarziniaceae</taxon>
        <taxon>Zavarzinia</taxon>
    </lineage>
</organism>
<dbReference type="AlphaFoldDB" id="A0A317ECU2"/>
<comment type="caution">
    <text evidence="4">The sequence shown here is derived from an EMBL/GenBank/DDBJ whole genome shotgun (WGS) entry which is preliminary data.</text>
</comment>
<dbReference type="PANTHER" id="PTHR33375:SF7">
    <property type="entry name" value="CHROMOSOME 2-PARTITIONING PROTEIN PARB-RELATED"/>
    <property type="match status" value="1"/>
</dbReference>
<dbReference type="PROSITE" id="PS50943">
    <property type="entry name" value="HTH_CROC1"/>
    <property type="match status" value="1"/>
</dbReference>
<evidence type="ECO:0000256" key="1">
    <source>
        <dbReference type="ARBA" id="ARBA00006295"/>
    </source>
</evidence>
<dbReference type="Gene3D" id="1.10.10.2830">
    <property type="match status" value="1"/>
</dbReference>
<dbReference type="Gene3D" id="3.90.1530.30">
    <property type="match status" value="1"/>
</dbReference>
<dbReference type="EMBL" id="QGLE01000003">
    <property type="protein sequence ID" value="PWR24541.1"/>
    <property type="molecule type" value="Genomic_DNA"/>
</dbReference>
<name>A0A317ECU2_9PROT</name>
<dbReference type="Proteomes" id="UP000245461">
    <property type="component" value="Unassembled WGS sequence"/>
</dbReference>
<keyword evidence="5" id="KW-1185">Reference proteome</keyword>
<evidence type="ECO:0000259" key="3">
    <source>
        <dbReference type="PROSITE" id="PS50943"/>
    </source>
</evidence>
<gene>
    <name evidence="4" type="ORF">DKG74_06975</name>
</gene>
<dbReference type="Pfam" id="PF02195">
    <property type="entry name" value="ParB_N"/>
    <property type="match status" value="1"/>
</dbReference>
<dbReference type="SUPFAM" id="SSF47413">
    <property type="entry name" value="lambda repressor-like DNA-binding domains"/>
    <property type="match status" value="1"/>
</dbReference>
<dbReference type="InterPro" id="IPR001387">
    <property type="entry name" value="Cro/C1-type_HTH"/>
</dbReference>
<dbReference type="GO" id="GO:0003677">
    <property type="term" value="F:DNA binding"/>
    <property type="evidence" value="ECO:0007669"/>
    <property type="project" value="InterPro"/>
</dbReference>
<evidence type="ECO:0000313" key="4">
    <source>
        <dbReference type="EMBL" id="PWR24541.1"/>
    </source>
</evidence>
<dbReference type="NCBIfam" id="TIGR00180">
    <property type="entry name" value="parB_part"/>
    <property type="match status" value="1"/>
</dbReference>
<evidence type="ECO:0000313" key="5">
    <source>
        <dbReference type="Proteomes" id="UP000245461"/>
    </source>
</evidence>
<dbReference type="CDD" id="cd00093">
    <property type="entry name" value="HTH_XRE"/>
    <property type="match status" value="1"/>
</dbReference>
<comment type="similarity">
    <text evidence="1">Belongs to the ParB family.</text>
</comment>
<dbReference type="PANTHER" id="PTHR33375">
    <property type="entry name" value="CHROMOSOME-PARTITIONING PROTEIN PARB-RELATED"/>
    <property type="match status" value="1"/>
</dbReference>
<proteinExistence type="inferred from homology"/>
<dbReference type="InterPro" id="IPR010982">
    <property type="entry name" value="Lambda_DNA-bd_dom_sf"/>
</dbReference>
<dbReference type="InterPro" id="IPR050336">
    <property type="entry name" value="Chromosome_partition/occlusion"/>
</dbReference>